<evidence type="ECO:0008006" key="4">
    <source>
        <dbReference type="Google" id="ProtNLM"/>
    </source>
</evidence>
<keyword evidence="1" id="KW-0812">Transmembrane</keyword>
<name>A0ABW8TB06_9CLOT</name>
<dbReference type="Proteomes" id="UP001623592">
    <property type="component" value="Unassembled WGS sequence"/>
</dbReference>
<sequence>MRNKKFNITYLFIAVFLFVGLYLYIVITMEPNIVPASNYGFGYIISFMNCREYVLAIYTIVNILFITFCAFFIGKNYVNKKGISIIMVALLASFIEKIILLVGTKVMPEYLLGEIICLLCLDYAISLFK</sequence>
<reference evidence="2 3" key="1">
    <citation type="submission" date="2024-11" db="EMBL/GenBank/DDBJ databases">
        <authorList>
            <person name="Heng Y.C."/>
            <person name="Lim A.C.H."/>
            <person name="Lee J.K.Y."/>
            <person name="Kittelmann S."/>
        </authorList>
    </citation>
    <scope>NUCLEOTIDE SEQUENCE [LARGE SCALE GENOMIC DNA]</scope>
    <source>
        <strain evidence="2 3">WILCCON 0114</strain>
    </source>
</reference>
<proteinExistence type="predicted"/>
<feature type="transmembrane region" description="Helical" evidence="1">
    <location>
        <begin position="85"/>
        <end position="104"/>
    </location>
</feature>
<dbReference type="EMBL" id="JBJIAA010000003">
    <property type="protein sequence ID" value="MFL0249696.1"/>
    <property type="molecule type" value="Genomic_DNA"/>
</dbReference>
<feature type="transmembrane region" description="Helical" evidence="1">
    <location>
        <begin position="53"/>
        <end position="73"/>
    </location>
</feature>
<feature type="transmembrane region" description="Helical" evidence="1">
    <location>
        <begin position="7"/>
        <end position="27"/>
    </location>
</feature>
<evidence type="ECO:0000256" key="1">
    <source>
        <dbReference type="SAM" id="Phobius"/>
    </source>
</evidence>
<comment type="caution">
    <text evidence="2">The sequence shown here is derived from an EMBL/GenBank/DDBJ whole genome shotgun (WGS) entry which is preliminary data.</text>
</comment>
<organism evidence="2 3">
    <name type="scientific">Clostridium neuense</name>
    <dbReference type="NCBI Taxonomy" id="1728934"/>
    <lineage>
        <taxon>Bacteria</taxon>
        <taxon>Bacillati</taxon>
        <taxon>Bacillota</taxon>
        <taxon>Clostridia</taxon>
        <taxon>Eubacteriales</taxon>
        <taxon>Clostridiaceae</taxon>
        <taxon>Clostridium</taxon>
    </lineage>
</organism>
<keyword evidence="3" id="KW-1185">Reference proteome</keyword>
<keyword evidence="1" id="KW-1133">Transmembrane helix</keyword>
<evidence type="ECO:0000313" key="3">
    <source>
        <dbReference type="Proteomes" id="UP001623592"/>
    </source>
</evidence>
<protein>
    <recommendedName>
        <fullName evidence="4">DUF4345 domain-containing protein</fullName>
    </recommendedName>
</protein>
<evidence type="ECO:0000313" key="2">
    <source>
        <dbReference type="EMBL" id="MFL0249696.1"/>
    </source>
</evidence>
<gene>
    <name evidence="2" type="ORF">ACJDT4_04615</name>
</gene>
<keyword evidence="1" id="KW-0472">Membrane</keyword>
<accession>A0ABW8TB06</accession>